<dbReference type="InterPro" id="IPR022742">
    <property type="entry name" value="Hydrolase_4"/>
</dbReference>
<feature type="active site" description="Charge relay system" evidence="1">
    <location>
        <position position="226"/>
    </location>
</feature>
<feature type="active site" description="Nucleophile" evidence="1">
    <location>
        <position position="94"/>
    </location>
</feature>
<feature type="active site" description="Charge relay system" evidence="1">
    <location>
        <position position="196"/>
    </location>
</feature>
<dbReference type="AlphaFoldDB" id="A0A542YRF9"/>
<accession>A0A542YRF9</accession>
<evidence type="ECO:0000313" key="3">
    <source>
        <dbReference type="EMBL" id="TQL50637.1"/>
    </source>
</evidence>
<evidence type="ECO:0000256" key="1">
    <source>
        <dbReference type="PIRSR" id="PIRSR017388-1"/>
    </source>
</evidence>
<comment type="caution">
    <text evidence="3">The sequence shown here is derived from an EMBL/GenBank/DDBJ whole genome shotgun (WGS) entry which is preliminary data.</text>
</comment>
<dbReference type="PIRSF" id="PIRSF017388">
    <property type="entry name" value="Esterase_lipase"/>
    <property type="match status" value="1"/>
</dbReference>
<reference evidence="3 4" key="1">
    <citation type="submission" date="2019-06" db="EMBL/GenBank/DDBJ databases">
        <title>Sequencing the genomes of 1000 actinobacteria strains.</title>
        <authorList>
            <person name="Klenk H.-P."/>
        </authorList>
    </citation>
    <scope>NUCLEOTIDE SEQUENCE [LARGE SCALE GENOMIC DNA]</scope>
    <source>
        <strain evidence="3 4">DSM 12335</strain>
    </source>
</reference>
<name>A0A542YRF9_9MICO</name>
<gene>
    <name evidence="3" type="ORF">FB467_1750</name>
</gene>
<dbReference type="SUPFAM" id="SSF53474">
    <property type="entry name" value="alpha/beta-Hydrolases"/>
    <property type="match status" value="1"/>
</dbReference>
<evidence type="ECO:0000313" key="4">
    <source>
        <dbReference type="Proteomes" id="UP000319516"/>
    </source>
</evidence>
<dbReference type="Gene3D" id="3.40.50.1820">
    <property type="entry name" value="alpha/beta hydrolase"/>
    <property type="match status" value="1"/>
</dbReference>
<dbReference type="EMBL" id="VFOP01000001">
    <property type="protein sequence ID" value="TQL50637.1"/>
    <property type="molecule type" value="Genomic_DNA"/>
</dbReference>
<dbReference type="InterPro" id="IPR012354">
    <property type="entry name" value="Esterase_lipase"/>
</dbReference>
<dbReference type="RefSeq" id="WP_228393088.1">
    <property type="nucleotide sequence ID" value="NZ_BAAAIK010000002.1"/>
</dbReference>
<dbReference type="Proteomes" id="UP000319516">
    <property type="component" value="Unassembled WGS sequence"/>
</dbReference>
<protein>
    <submittedName>
        <fullName evidence="3">Carboxylesterase</fullName>
    </submittedName>
</protein>
<keyword evidence="4" id="KW-1185">Reference proteome</keyword>
<dbReference type="PANTHER" id="PTHR43798">
    <property type="entry name" value="MONOACYLGLYCEROL LIPASE"/>
    <property type="match status" value="1"/>
</dbReference>
<dbReference type="InterPro" id="IPR050266">
    <property type="entry name" value="AB_hydrolase_sf"/>
</dbReference>
<organism evidence="3 4">
    <name type="scientific">Ornithinicoccus hortensis</name>
    <dbReference type="NCBI Taxonomy" id="82346"/>
    <lineage>
        <taxon>Bacteria</taxon>
        <taxon>Bacillati</taxon>
        <taxon>Actinomycetota</taxon>
        <taxon>Actinomycetes</taxon>
        <taxon>Micrococcales</taxon>
        <taxon>Intrasporangiaceae</taxon>
        <taxon>Ornithinicoccus</taxon>
    </lineage>
</organism>
<proteinExistence type="predicted"/>
<feature type="domain" description="Serine aminopeptidase S33" evidence="2">
    <location>
        <begin position="17"/>
        <end position="231"/>
    </location>
</feature>
<dbReference type="GO" id="GO:0052689">
    <property type="term" value="F:carboxylic ester hydrolase activity"/>
    <property type="evidence" value="ECO:0007669"/>
    <property type="project" value="InterPro"/>
</dbReference>
<dbReference type="Pfam" id="PF12146">
    <property type="entry name" value="Hydrolase_4"/>
    <property type="match status" value="1"/>
</dbReference>
<sequence length="256" mass="27607">MAGAEPFRADGSGERAEVAVLCVHGLTSTPQMIRPVAEHLAGQGYAVHAPLLPGHGTTWQQMNRTRYADWLGVVEQSAFELADSHRSVVAVGVSLGGALVTDLALTHPGMVDGLVLVNPAFAATDWRLRLLPVLKHALPSMAGLAGDIRRTGGPTELAYDRLPLKAFHSFVEQWPQLVSRLPQLTEPVLLARSAHDAVVPPLSGERFLEHVGSRDVTQLLLANSAHVATLDHDVDLLLGATSDFIERVTRQGDRER</sequence>
<evidence type="ECO:0000259" key="2">
    <source>
        <dbReference type="Pfam" id="PF12146"/>
    </source>
</evidence>
<dbReference type="InterPro" id="IPR029058">
    <property type="entry name" value="AB_hydrolase_fold"/>
</dbReference>